<reference evidence="20 21" key="1">
    <citation type="submission" date="2018-09" db="EMBL/GenBank/DDBJ databases">
        <title>Genomic Encyclopedia of Archaeal and Bacterial Type Strains, Phase II (KMG-II): from individual species to whole genera.</title>
        <authorList>
            <person name="Goeker M."/>
        </authorList>
    </citation>
    <scope>NUCLEOTIDE SEQUENCE [LARGE SCALE GENOMIC DNA]</scope>
    <source>
        <strain evidence="20 21">DSM 27148</strain>
    </source>
</reference>
<feature type="binding site" evidence="15">
    <location>
        <position position="166"/>
    </location>
    <ligand>
        <name>Zn(2+)</name>
        <dbReference type="ChEBI" id="CHEBI:29105"/>
    </ligand>
</feature>
<evidence type="ECO:0000256" key="1">
    <source>
        <dbReference type="ARBA" id="ARBA00001107"/>
    </source>
</evidence>
<evidence type="ECO:0000259" key="18">
    <source>
        <dbReference type="Pfam" id="PF01087"/>
    </source>
</evidence>
<dbReference type="NCBIfam" id="TIGR00209">
    <property type="entry name" value="galT_1"/>
    <property type="match status" value="1"/>
</dbReference>
<dbReference type="PIRSF" id="PIRSF000808">
    <property type="entry name" value="GalT"/>
    <property type="match status" value="1"/>
</dbReference>
<dbReference type="Pfam" id="PF01087">
    <property type="entry name" value="GalP_UDP_transf"/>
    <property type="match status" value="1"/>
</dbReference>
<feature type="binding site" description="in other chain" evidence="14">
    <location>
        <position position="325"/>
    </location>
    <ligand>
        <name>UDP-alpha-D-glucose</name>
        <dbReference type="ChEBI" id="CHEBI:58885"/>
        <note>ligand shared between dimeric partners</note>
    </ligand>
</feature>
<evidence type="ECO:0000313" key="20">
    <source>
        <dbReference type="EMBL" id="RKD88497.1"/>
    </source>
</evidence>
<dbReference type="InterPro" id="IPR019779">
    <property type="entry name" value="GalP_UDPtransf1_His-AS"/>
</dbReference>
<comment type="cofactor">
    <cofactor evidence="15">
        <name>Zn(2+)</name>
        <dbReference type="ChEBI" id="CHEBI:29105"/>
    </cofactor>
    <text evidence="15">Binds 1 zinc ion per subunit.</text>
</comment>
<feature type="binding site" evidence="15">
    <location>
        <position position="55"/>
    </location>
    <ligand>
        <name>Zn(2+)</name>
        <dbReference type="ChEBI" id="CHEBI:29105"/>
    </ligand>
</feature>
<dbReference type="EMBL" id="RAPN01000002">
    <property type="protein sequence ID" value="RKD88497.1"/>
    <property type="molecule type" value="Genomic_DNA"/>
</dbReference>
<feature type="binding site" evidence="15">
    <location>
        <position position="115"/>
    </location>
    <ligand>
        <name>Zn(2+)</name>
        <dbReference type="ChEBI" id="CHEBI:29105"/>
    </ligand>
</feature>
<comment type="similarity">
    <text evidence="3 17">Belongs to the galactose-1-phosphate uridylyltransferase type 1 family.</text>
</comment>
<evidence type="ECO:0000256" key="3">
    <source>
        <dbReference type="ARBA" id="ARBA00010951"/>
    </source>
</evidence>
<evidence type="ECO:0000256" key="9">
    <source>
        <dbReference type="ARBA" id="ARBA00022833"/>
    </source>
</evidence>
<keyword evidence="11 17" id="KW-0119">Carbohydrate metabolism</keyword>
<feature type="binding site" description="in other chain" evidence="14">
    <location>
        <begin position="161"/>
        <end position="163"/>
    </location>
    <ligand>
        <name>UDP-alpha-D-glucose</name>
        <dbReference type="ChEBI" id="CHEBI:58885"/>
        <note>ligand shared between dimeric partners</note>
    </ligand>
</feature>
<feature type="binding site" evidence="16">
    <location>
        <position position="298"/>
    </location>
    <ligand>
        <name>Fe cation</name>
        <dbReference type="ChEBI" id="CHEBI:24875"/>
    </ligand>
</feature>
<evidence type="ECO:0000256" key="11">
    <source>
        <dbReference type="ARBA" id="ARBA00023277"/>
    </source>
</evidence>
<evidence type="ECO:0000256" key="7">
    <source>
        <dbReference type="ARBA" id="ARBA00022695"/>
    </source>
</evidence>
<dbReference type="PANTHER" id="PTHR11943">
    <property type="entry name" value="GALACTOSE-1-PHOSPHATE URIDYLYLTRANSFERASE"/>
    <property type="match status" value="1"/>
</dbReference>
<protein>
    <recommendedName>
        <fullName evidence="5 12">Galactose-1-phosphate uridylyltransferase</fullName>
        <ecNumber evidence="4 12">2.7.7.12</ecNumber>
    </recommendedName>
</protein>
<evidence type="ECO:0000256" key="4">
    <source>
        <dbReference type="ARBA" id="ARBA00012384"/>
    </source>
</evidence>
<dbReference type="SUPFAM" id="SSF54197">
    <property type="entry name" value="HIT-like"/>
    <property type="match status" value="2"/>
</dbReference>
<dbReference type="RefSeq" id="WP_120274651.1">
    <property type="nucleotide sequence ID" value="NZ_RAPN01000002.1"/>
</dbReference>
<evidence type="ECO:0000313" key="21">
    <source>
        <dbReference type="Proteomes" id="UP000283387"/>
    </source>
</evidence>
<keyword evidence="8 15" id="KW-0479">Metal-binding</keyword>
<evidence type="ECO:0000256" key="5">
    <source>
        <dbReference type="ARBA" id="ARBA00016340"/>
    </source>
</evidence>
<feature type="binding site" description="in other chain" evidence="14">
    <location>
        <position position="170"/>
    </location>
    <ligand>
        <name>UDP-alpha-D-glucose</name>
        <dbReference type="ChEBI" id="CHEBI:58885"/>
        <note>ligand shared between dimeric partners</note>
    </ligand>
</feature>
<keyword evidence="6 17" id="KW-0808">Transferase</keyword>
<keyword evidence="9 15" id="KW-0862">Zinc</keyword>
<evidence type="ECO:0000256" key="15">
    <source>
        <dbReference type="PIRSR" id="PIRSR000808-3"/>
    </source>
</evidence>
<feature type="binding site" evidence="14">
    <location>
        <begin position="313"/>
        <end position="314"/>
    </location>
    <ligand>
        <name>UDP-alpha-D-glucose</name>
        <dbReference type="ChEBI" id="CHEBI:58885"/>
        <note>ligand shared between dimeric partners</note>
    </ligand>
</feature>
<feature type="binding site" evidence="16">
    <location>
        <position position="300"/>
    </location>
    <ligand>
        <name>Fe cation</name>
        <dbReference type="ChEBI" id="CHEBI:24875"/>
    </ligand>
</feature>
<dbReference type="NCBIfam" id="NF008724">
    <property type="entry name" value="PRK11720.1"/>
    <property type="match status" value="1"/>
</dbReference>
<feature type="domain" description="Galactose-1-phosphate uridyl transferase N-terminal" evidence="18">
    <location>
        <begin position="3"/>
        <end position="178"/>
    </location>
</feature>
<feature type="binding site" description="in other chain" evidence="14">
    <location>
        <begin position="77"/>
        <end position="78"/>
    </location>
    <ligand>
        <name>UDP-alpha-D-glucose</name>
        <dbReference type="ChEBI" id="CHEBI:58885"/>
        <note>ligand shared between dimeric partners</note>
    </ligand>
</feature>
<dbReference type="InterPro" id="IPR001937">
    <property type="entry name" value="GalP_UDPtransf1"/>
</dbReference>
<keyword evidence="16" id="KW-0408">Iron</keyword>
<feature type="domain" description="Galactose-1-phosphate uridyl transferase C-terminal" evidence="19">
    <location>
        <begin position="187"/>
        <end position="346"/>
    </location>
</feature>
<evidence type="ECO:0000256" key="10">
    <source>
        <dbReference type="ARBA" id="ARBA00023144"/>
    </source>
</evidence>
<sequence>MTTFNIEDHPHRRLNPLTNDWILVSPHRAKRPWQGQVEKPAVAERPAYDPTCYLCAGNERVGGHKNPDYKGTFVFTNDFSALLTDTPDGGRDEGSLFQAKSESGICKVICFSENHALTVPEMEVEDIRGVVDVWCREFEELGSNNMINYVQIFENKGSIMGCSNPHPHGQIWSSSSVPAEPAKESVTQKAYFEKNGRTLLGDYLAAELESKERLVAENEHFVALVPYWAVWPFEGMIISKRAVQNILQLTDDERTGLADIYKQLTVKYDNLFETSFAYSAGLHQAPTDGQDYPEWHLHMHFYPPLLRSASVKKFMVGYEMLGTPQRDITAEQAARRLRELSDIHYTTIKQYNKLEL</sequence>
<evidence type="ECO:0000256" key="17">
    <source>
        <dbReference type="RuleBase" id="RU000506"/>
    </source>
</evidence>
<evidence type="ECO:0000256" key="8">
    <source>
        <dbReference type="ARBA" id="ARBA00022723"/>
    </source>
</evidence>
<evidence type="ECO:0000256" key="2">
    <source>
        <dbReference type="ARBA" id="ARBA00004947"/>
    </source>
</evidence>
<dbReference type="UniPathway" id="UPA00214"/>
<gene>
    <name evidence="20" type="ORF">BC643_3648</name>
</gene>
<dbReference type="GO" id="GO:0008270">
    <property type="term" value="F:zinc ion binding"/>
    <property type="evidence" value="ECO:0007669"/>
    <property type="project" value="InterPro"/>
</dbReference>
<feature type="binding site" description="in other chain" evidence="14">
    <location>
        <position position="155"/>
    </location>
    <ligand>
        <name>UDP-alpha-D-glucose</name>
        <dbReference type="ChEBI" id="CHEBI:58885"/>
        <note>ligand shared between dimeric partners</note>
    </ligand>
</feature>
<dbReference type="Proteomes" id="UP000283387">
    <property type="component" value="Unassembled WGS sequence"/>
</dbReference>
<evidence type="ECO:0000256" key="14">
    <source>
        <dbReference type="PIRSR" id="PIRSR000808-2"/>
    </source>
</evidence>
<feature type="binding site" evidence="16">
    <location>
        <position position="184"/>
    </location>
    <ligand>
        <name>Fe cation</name>
        <dbReference type="ChEBI" id="CHEBI:24875"/>
    </ligand>
</feature>
<dbReference type="GO" id="GO:0008108">
    <property type="term" value="F:UDP-glucose:hexose-1-phosphate uridylyltransferase activity"/>
    <property type="evidence" value="ECO:0007669"/>
    <property type="project" value="UniProtKB-UniRule"/>
</dbReference>
<accession>A0A419VZ36</accession>
<feature type="binding site" evidence="14">
    <location>
        <begin position="318"/>
        <end position="319"/>
    </location>
    <ligand>
        <name>UDP-alpha-D-glucose</name>
        <dbReference type="ChEBI" id="CHEBI:58885"/>
        <note>ligand shared between dimeric partners</note>
    </ligand>
</feature>
<dbReference type="GO" id="GO:0033499">
    <property type="term" value="P:galactose catabolic process via UDP-galactose, Leloir pathway"/>
    <property type="evidence" value="ECO:0007669"/>
    <property type="project" value="TreeGrafter"/>
</dbReference>
<dbReference type="PROSITE" id="PS00117">
    <property type="entry name" value="GAL_P_UDP_TRANSF_I"/>
    <property type="match status" value="1"/>
</dbReference>
<evidence type="ECO:0000259" key="19">
    <source>
        <dbReference type="Pfam" id="PF02744"/>
    </source>
</evidence>
<comment type="caution">
    <text evidence="20">The sequence shown here is derived from an EMBL/GenBank/DDBJ whole genome shotgun (WGS) entry which is preliminary data.</text>
</comment>
<evidence type="ECO:0000256" key="12">
    <source>
        <dbReference type="NCBIfam" id="TIGR00209"/>
    </source>
</evidence>
<dbReference type="Pfam" id="PF02744">
    <property type="entry name" value="GalP_UDP_tr_C"/>
    <property type="match status" value="1"/>
</dbReference>
<dbReference type="InterPro" id="IPR036265">
    <property type="entry name" value="HIT-like_sf"/>
</dbReference>
<feature type="binding site" description="in other chain" evidence="14">
    <location>
        <position position="61"/>
    </location>
    <ligand>
        <name>UDP-alpha-D-glucose</name>
        <dbReference type="ChEBI" id="CHEBI:58885"/>
        <note>ligand shared between dimeric partners</note>
    </ligand>
</feature>
<dbReference type="AlphaFoldDB" id="A0A419VZ36"/>
<keyword evidence="21" id="KW-1185">Reference proteome</keyword>
<dbReference type="FunFam" id="3.30.428.10:FF:000001">
    <property type="entry name" value="Galactose-1-phosphate uridylyltransferase"/>
    <property type="match status" value="1"/>
</dbReference>
<evidence type="ECO:0000256" key="6">
    <source>
        <dbReference type="ARBA" id="ARBA00022679"/>
    </source>
</evidence>
<evidence type="ECO:0000256" key="13">
    <source>
        <dbReference type="PIRSR" id="PIRSR000808-1"/>
    </source>
</evidence>
<proteinExistence type="inferred from homology"/>
<feature type="binding site" evidence="16">
    <location>
        <position position="283"/>
    </location>
    <ligand>
        <name>Fe cation</name>
        <dbReference type="ChEBI" id="CHEBI:24875"/>
    </ligand>
</feature>
<organism evidence="20 21">
    <name type="scientific">Mangrovibacterium diazotrophicum</name>
    <dbReference type="NCBI Taxonomy" id="1261403"/>
    <lineage>
        <taxon>Bacteria</taxon>
        <taxon>Pseudomonadati</taxon>
        <taxon>Bacteroidota</taxon>
        <taxon>Bacteroidia</taxon>
        <taxon>Marinilabiliales</taxon>
        <taxon>Prolixibacteraceae</taxon>
        <taxon>Mangrovibacterium</taxon>
    </lineage>
</organism>
<evidence type="ECO:0000256" key="16">
    <source>
        <dbReference type="PIRSR" id="PIRSR000808-4"/>
    </source>
</evidence>
<dbReference type="Gene3D" id="3.30.428.10">
    <property type="entry name" value="HIT-like"/>
    <property type="match status" value="2"/>
</dbReference>
<dbReference type="EC" id="2.7.7.12" evidence="4 12"/>
<comment type="cofactor">
    <cofactor evidence="16">
        <name>Fe cation</name>
        <dbReference type="ChEBI" id="CHEBI:24875"/>
    </cofactor>
    <text evidence="16">Binds 1 Fe cation per subunit.</text>
</comment>
<dbReference type="OrthoDB" id="9769064at2"/>
<dbReference type="CDD" id="cd00608">
    <property type="entry name" value="GalT"/>
    <property type="match status" value="1"/>
</dbReference>
<feature type="binding site" evidence="15">
    <location>
        <position position="52"/>
    </location>
    <ligand>
        <name>Zn(2+)</name>
        <dbReference type="ChEBI" id="CHEBI:29105"/>
    </ligand>
</feature>
<feature type="binding site" evidence="14">
    <location>
        <begin position="28"/>
        <end position="31"/>
    </location>
    <ligand>
        <name>UDP-alpha-D-glucose</name>
        <dbReference type="ChEBI" id="CHEBI:58885"/>
        <note>ligand shared between dimeric partners</note>
    </ligand>
</feature>
<dbReference type="FunFam" id="3.30.428.10:FF:000002">
    <property type="entry name" value="Galactose-1-phosphate uridylyltransferase"/>
    <property type="match status" value="1"/>
</dbReference>
<dbReference type="InterPro" id="IPR005849">
    <property type="entry name" value="GalP_Utransf_N"/>
</dbReference>
<name>A0A419VZ36_9BACT</name>
<comment type="catalytic activity">
    <reaction evidence="1 17">
        <text>alpha-D-galactose 1-phosphate + UDP-alpha-D-glucose = alpha-D-glucose 1-phosphate + UDP-alpha-D-galactose</text>
        <dbReference type="Rhea" id="RHEA:13989"/>
        <dbReference type="ChEBI" id="CHEBI:58336"/>
        <dbReference type="ChEBI" id="CHEBI:58601"/>
        <dbReference type="ChEBI" id="CHEBI:58885"/>
        <dbReference type="ChEBI" id="CHEBI:66914"/>
        <dbReference type="EC" id="2.7.7.12"/>
    </reaction>
</comment>
<dbReference type="PANTHER" id="PTHR11943:SF1">
    <property type="entry name" value="GALACTOSE-1-PHOSPHATE URIDYLYLTRANSFERASE"/>
    <property type="match status" value="1"/>
</dbReference>
<keyword evidence="10 17" id="KW-0299">Galactose metabolism</keyword>
<dbReference type="GO" id="GO:0005737">
    <property type="term" value="C:cytoplasm"/>
    <property type="evidence" value="ECO:0007669"/>
    <property type="project" value="TreeGrafter"/>
</dbReference>
<dbReference type="InterPro" id="IPR005850">
    <property type="entry name" value="GalP_Utransf_C"/>
</dbReference>
<comment type="pathway">
    <text evidence="2 17">Carbohydrate metabolism; galactose metabolism.</text>
</comment>
<keyword evidence="7 17" id="KW-0548">Nucleotidyltransferase</keyword>
<feature type="active site" description="Tele-UMP-histidine intermediate" evidence="13">
    <location>
        <position position="168"/>
    </location>
</feature>